<evidence type="ECO:0000259" key="14">
    <source>
        <dbReference type="Pfam" id="PF23590"/>
    </source>
</evidence>
<dbReference type="EnsemblMetazoa" id="ASIC020751-RA">
    <property type="protein sequence ID" value="ASIC020751-PA"/>
    <property type="gene ID" value="ASIC020751"/>
</dbReference>
<dbReference type="GO" id="GO:0000932">
    <property type="term" value="C:P-body"/>
    <property type="evidence" value="ECO:0007669"/>
    <property type="project" value="TreeGrafter"/>
</dbReference>
<dbReference type="Gene3D" id="1.25.40.790">
    <property type="match status" value="1"/>
</dbReference>
<feature type="compositionally biased region" description="Low complexity" evidence="7">
    <location>
        <begin position="1368"/>
        <end position="1383"/>
    </location>
</feature>
<feature type="region of interest" description="Disordered" evidence="7">
    <location>
        <begin position="1350"/>
        <end position="1383"/>
    </location>
</feature>
<dbReference type="CDD" id="cd20710">
    <property type="entry name" value="NOT1_connector"/>
    <property type="match status" value="1"/>
</dbReference>
<dbReference type="InterPro" id="IPR032194">
    <property type="entry name" value="CNOT1_HEAT"/>
</dbReference>
<dbReference type="GO" id="GO:0000288">
    <property type="term" value="P:nuclear-transcribed mRNA catabolic process, deadenylation-dependent decay"/>
    <property type="evidence" value="ECO:0007669"/>
    <property type="project" value="TreeGrafter"/>
</dbReference>
<evidence type="ECO:0000259" key="10">
    <source>
        <dbReference type="Pfam" id="PF16415"/>
    </source>
</evidence>
<dbReference type="Pfam" id="PF23590">
    <property type="entry name" value="NOT1_connector"/>
    <property type="match status" value="1"/>
</dbReference>
<gene>
    <name evidence="15" type="ORF">ZHAS_00020751</name>
</gene>
<name>A0A084WQL1_ANOSI</name>
<dbReference type="InterPro" id="IPR055454">
    <property type="entry name" value="CNOT1-like_NOT1_connector"/>
</dbReference>
<keyword evidence="17" id="KW-1185">Reference proteome</keyword>
<dbReference type="InterPro" id="IPR024557">
    <property type="entry name" value="CNOT1_dom_4"/>
</dbReference>
<feature type="domain" description="CCR4-NOT transcription complex subunit 1" evidence="9">
    <location>
        <begin position="1433"/>
        <end position="1576"/>
    </location>
</feature>
<dbReference type="InterPro" id="IPR032193">
    <property type="entry name" value="CNOT1_TTP_bind"/>
</dbReference>
<dbReference type="Gene3D" id="1.25.40.180">
    <property type="match status" value="1"/>
</dbReference>
<keyword evidence="3" id="KW-0805">Transcription regulation</keyword>
<dbReference type="GO" id="GO:0005634">
    <property type="term" value="C:nucleus"/>
    <property type="evidence" value="ECO:0007669"/>
    <property type="project" value="UniProtKB-SubCell"/>
</dbReference>
<dbReference type="Pfam" id="PF16417">
    <property type="entry name" value="CNOT1_TTP_bind"/>
    <property type="match status" value="1"/>
</dbReference>
<evidence type="ECO:0000259" key="11">
    <source>
        <dbReference type="Pfam" id="PF16417"/>
    </source>
</evidence>
<dbReference type="GO" id="GO:0030015">
    <property type="term" value="C:CCR4-NOT core complex"/>
    <property type="evidence" value="ECO:0007669"/>
    <property type="project" value="InterPro"/>
</dbReference>
<dbReference type="Gene3D" id="1.25.40.840">
    <property type="entry name" value="CCR4-NOT transcription complex subunit 1 TTP binding domain"/>
    <property type="match status" value="1"/>
</dbReference>
<dbReference type="Pfam" id="PF04054">
    <property type="entry name" value="Not1"/>
    <property type="match status" value="1"/>
</dbReference>
<dbReference type="GO" id="GO:0017148">
    <property type="term" value="P:negative regulation of translation"/>
    <property type="evidence" value="ECO:0007669"/>
    <property type="project" value="InterPro"/>
</dbReference>
<dbReference type="InterPro" id="IPR040398">
    <property type="entry name" value="Not1"/>
</dbReference>
<dbReference type="OrthoDB" id="1933107at2759"/>
<comment type="subcellular location">
    <subcellularLocation>
        <location evidence="1">Nucleus</location>
    </subcellularLocation>
</comment>
<dbReference type="EMBL" id="KE525396">
    <property type="protein sequence ID" value="KFB52505.1"/>
    <property type="molecule type" value="Genomic_DNA"/>
</dbReference>
<feature type="domain" description="CCR4-NOT transcription complex subunit 1 TTP binding" evidence="11">
    <location>
        <begin position="822"/>
        <end position="996"/>
    </location>
</feature>
<evidence type="ECO:0000259" key="8">
    <source>
        <dbReference type="Pfam" id="PF04054"/>
    </source>
</evidence>
<reference evidence="15 17" key="1">
    <citation type="journal article" date="2014" name="BMC Genomics">
        <title>Genome sequence of Anopheles sinensis provides insight into genetics basis of mosquito competence for malaria parasites.</title>
        <authorList>
            <person name="Zhou D."/>
            <person name="Zhang D."/>
            <person name="Ding G."/>
            <person name="Shi L."/>
            <person name="Hou Q."/>
            <person name="Ye Y."/>
            <person name="Xu Y."/>
            <person name="Zhou H."/>
            <person name="Xiong C."/>
            <person name="Li S."/>
            <person name="Yu J."/>
            <person name="Hong S."/>
            <person name="Yu X."/>
            <person name="Zou P."/>
            <person name="Chen C."/>
            <person name="Chang X."/>
            <person name="Wang W."/>
            <person name="Lv Y."/>
            <person name="Sun Y."/>
            <person name="Ma L."/>
            <person name="Shen B."/>
            <person name="Zhu C."/>
        </authorList>
    </citation>
    <scope>NUCLEOTIDE SEQUENCE [LARGE SCALE GENOMIC DNA]</scope>
</reference>
<comment type="similarity">
    <text evidence="6">Belongs to the CNOT1 family.</text>
</comment>
<dbReference type="VEuPathDB" id="VectorBase:ASIS001974"/>
<evidence type="ECO:0000313" key="17">
    <source>
        <dbReference type="Proteomes" id="UP000030765"/>
    </source>
</evidence>
<dbReference type="InterPro" id="IPR055104">
    <property type="entry name" value="CNOT1_1st"/>
</dbReference>
<keyword evidence="4" id="KW-0804">Transcription</keyword>
<dbReference type="Pfam" id="PF16418">
    <property type="entry name" value="CNOT1_HEAT"/>
    <property type="match status" value="1"/>
</dbReference>
<keyword evidence="5" id="KW-0539">Nucleus</keyword>
<feature type="domain" description="CCR4-NOT transcription complex subunit 1-like NOT1 connector" evidence="14">
    <location>
        <begin position="1659"/>
        <end position="1863"/>
    </location>
</feature>
<dbReference type="VEuPathDB" id="VectorBase:ASIS007670"/>
<evidence type="ECO:0000256" key="6">
    <source>
        <dbReference type="ARBA" id="ARBA00025717"/>
    </source>
</evidence>
<dbReference type="VEuPathDB" id="VectorBase:ASIS008689"/>
<dbReference type="FunFam" id="1.25.40.800:FF:000001">
    <property type="entry name" value="CCR4-NOT transcription complex subunit 1"/>
    <property type="match status" value="1"/>
</dbReference>
<dbReference type="Pfam" id="PF16415">
    <property type="entry name" value="CNOT1_CAF1_bind"/>
    <property type="match status" value="1"/>
</dbReference>
<dbReference type="VEuPathDB" id="VectorBase:ASIS021509"/>
<evidence type="ECO:0000256" key="5">
    <source>
        <dbReference type="ARBA" id="ARBA00023242"/>
    </source>
</evidence>
<feature type="domain" description="CCR4-NOT transcription complex subunit 1 CAF1-binding" evidence="10">
    <location>
        <begin position="1126"/>
        <end position="1349"/>
    </location>
</feature>
<dbReference type="FunFam" id="1.25.40.790:FF:000004">
    <property type="entry name" value="Not1, isoform C"/>
    <property type="match status" value="1"/>
</dbReference>
<evidence type="ECO:0000313" key="15">
    <source>
        <dbReference type="EMBL" id="KFB52505.1"/>
    </source>
</evidence>
<dbReference type="InterPro" id="IPR038535">
    <property type="entry name" value="CNOT1_TTP_bind_sf"/>
</dbReference>
<dbReference type="STRING" id="74873.A0A084WQL1"/>
<dbReference type="FunFam" id="1.25.40.180:FF:000005">
    <property type="entry name" value="Ccr4-not transcription complex subunit 1 isoform"/>
    <property type="match status" value="1"/>
</dbReference>
<reference evidence="16" key="2">
    <citation type="submission" date="2020-05" db="UniProtKB">
        <authorList>
            <consortium name="EnsemblMetazoa"/>
        </authorList>
    </citation>
    <scope>IDENTIFICATION</scope>
</reference>
<evidence type="ECO:0000259" key="13">
    <source>
        <dbReference type="Pfam" id="PF22940"/>
    </source>
</evidence>
<evidence type="ECO:0000256" key="2">
    <source>
        <dbReference type="ARBA" id="ARBA00022491"/>
    </source>
</evidence>
<dbReference type="InterPro" id="IPR032191">
    <property type="entry name" value="CNOT1_CAF1_bind"/>
</dbReference>
<evidence type="ECO:0000256" key="1">
    <source>
        <dbReference type="ARBA" id="ARBA00004123"/>
    </source>
</evidence>
<dbReference type="VEuPathDB" id="VectorBase:ASIC020751"/>
<dbReference type="Pfam" id="PF22940">
    <property type="entry name" value="CNOT1_1st"/>
    <property type="match status" value="1"/>
</dbReference>
<evidence type="ECO:0000256" key="7">
    <source>
        <dbReference type="SAM" id="MobiDB-lite"/>
    </source>
</evidence>
<evidence type="ECO:0000259" key="12">
    <source>
        <dbReference type="Pfam" id="PF16418"/>
    </source>
</evidence>
<feature type="domain" description="CCR4-Not complex component Not1 C-terminal" evidence="8">
    <location>
        <begin position="2043"/>
        <end position="2401"/>
    </location>
</feature>
<evidence type="ECO:0000259" key="9">
    <source>
        <dbReference type="Pfam" id="PF12842"/>
    </source>
</evidence>
<dbReference type="FunFam" id="1.25.40.840:FF:000001">
    <property type="entry name" value="Ccr4-not transcription complex subunit 1 isoform"/>
    <property type="match status" value="1"/>
</dbReference>
<feature type="domain" description="CCR4-NOT transcription complex subunit 1 HEAT repeat" evidence="12">
    <location>
        <begin position="520"/>
        <end position="680"/>
    </location>
</feature>
<dbReference type="EMBL" id="ATLV01025637">
    <property type="status" value="NOT_ANNOTATED_CDS"/>
    <property type="molecule type" value="Genomic_DNA"/>
</dbReference>
<feature type="compositionally biased region" description="Polar residues" evidence="7">
    <location>
        <begin position="312"/>
        <end position="325"/>
    </location>
</feature>
<dbReference type="PANTHER" id="PTHR13162:SF8">
    <property type="entry name" value="CCR4-NOT TRANSCRIPTION COMPLEX SUBUNIT 1"/>
    <property type="match status" value="1"/>
</dbReference>
<dbReference type="Proteomes" id="UP000030765">
    <property type="component" value="Unassembled WGS sequence"/>
</dbReference>
<dbReference type="InterPro" id="IPR007196">
    <property type="entry name" value="CCR4-Not_Not1_C"/>
</dbReference>
<proteinExistence type="inferred from homology"/>
<evidence type="ECO:0000313" key="16">
    <source>
        <dbReference type="EnsemblMetazoa" id="ASIC020751-PA"/>
    </source>
</evidence>
<feature type="region of interest" description="Disordered" evidence="7">
    <location>
        <begin position="312"/>
        <end position="349"/>
    </location>
</feature>
<evidence type="ECO:0000256" key="3">
    <source>
        <dbReference type="ARBA" id="ARBA00023015"/>
    </source>
</evidence>
<sequence>MNQDPFTYALTQISHFVSNVNKKNFAVTSRQLAQLVKDFGLEADRHLLRCLFSSIDFGDAAHSASRGYCQARLLATELASLSNKPQLVANVCFAIDNPFPQQKSLKPTPNLLTQISKTLSCTPIQEAALSIALLNSKHPETVRVAETHLLTCLTGLIETYVDSDTVASNVEGSLNDVSPEFLQQILALISYGKHAAYGLSDQTFTRFTQQLCRDFPRDRVPLILAPLLYAENSEISAEILKLNTHSILQSSIMETSWTNLVVEVGYSFTATLDDCKNHLLKVGGREITPQDVAKIVSSMCLTHESLSESNINLPTPSTFWPQGSNDPSGGQKGGQKDGPNGGGSSATENVTWKPDVLVQALKEVVPNLNWKEVCLAMDHPEFMLKDRAGLSLLLTIVKMGMQASNMGQHFPSECLYQRWSNSEGQLAIISLILKNQDLYSFADHIYTSVSVELLKTPPETDNKEVASWMSLHLVDVLLYIADQGLYVQVMDIFKVPMQLCPDILFLALLQINPPLTVPRQDLFTSLIPIFLGNHPNSGTILHHAWNHTNFNLTLRHIILHSMSEWYLRGDSDQSRLSRILDVAQDLKALSGLLNVRSFMFIIDLACLASRREYLKLEKWLADKIREHSEPFVKTIIKFLQRRCPQIMGGAGAGGKYTEEQIPKSAQLPPETLSTILNCLQGCIGNVSPEVNEMIVSMSQYGIIAAASAAAMGTQMFPPPTVDTLNSLTANIGGLNIGGPGGNSAFSFNNIITTPASPSRLLPSSSPFAMMSLPPGAATAAQVGSLGRLQQQQQQQQAPNDKLVGLGVGGGMPGSAVSAISQSPFQGDMAQPVSKEVEDEANSYFQRIYNHPPHPTLSIDEVLDMLQRFKDSNNRRENDVYQCMLRNLFEEYKFFPQYPEKELQTTAQLFGGMVERNLVTTYVALGLALRCVLDALKKPEGSKMYYFGITALDRFKNKLHLYPKYCEYVHTIAHFSEFPPHLIEYIEYGAQSQEPPNKTLGPGPLPPSITQFMHGAGGAGGAGANVAAGSGGGPVGNPLYRSNSVTGTSNLTSVVGGTAGVAGGAAGTPGKMNLGAGVAAAAGSGGTPGGGGGGSGGGGQPPRVKSIANATNIDTLLVATQDREEKIIAPPDAIQDKTAFIFNNLSLINLSQKCEEIKEILQKDYYAWLAQYLVLKRASIEVNFHVLYSNFLDALKIPDINRLVTKETFRNIRVLLRSDKGIANFSDRSLLKNLGHWLGMMTLGRNKPILHLDIDFKSLLVEAYNKGQQELLYVVPFVAKVLESCAKSKVFKPPNPWTMSIMNLLAELHQEPDLKLNLKFEIEVLCKNLNIDVSDLKPAIYLKDPERAQNIEHQLSQPKPPKEMPPGIPEEMGGASGPSSSPANAAGLDSALAVAGGPPEPRFHFADINIANLSGIGPLITYSPSLAILHTHAHLKQMVKTAIEKTVTDWISAVVDRSVKIASKTSEQIIRKDFALEPDETRMRRAAISLARCLAAGMAMITCRDQVMQAFQTNIKLHLMTALNPTQKELAEAAATQLAYDNIDVVAAFIQKTAAERVSADIDKILANDYDMRKLARQEGRRFCDASVLTYQAERLPERVRLNVNGVLPGQLAVYEEFARNIPGFLPITDRDATALFVPKMPEMMPTQPFAAATPDDIGAIYDELAGKMDAFIKSSRAHPVLQLHTSNMEMLLDYLYNAHRSLDNLSGCTLLNKAVEGLMEGLVNIPDQLEHIKLYRDIHLRVMRLMQDQRLFGPMWTNKAITRYMIECREDIRYNVEAVDLLISSNFVNVPQYDMMLVQLMDNGNNYVAIVFAMQLLQTYFIDERHNSVVNENELAGTIEMLHRFTAHPRAPEGLAHLIDMLRAAHDPNTILADRAHTGPTSYIHMGVLQARQTESDDPPGFLERAEFLLKDWVSIVLSPTNGRDPLKGFSLFVSKMNMHGILKGDEPLTRFFRFATQYCIDLTYRTINEPKTKVFQFIDAYVRLIALLVKHSGESGNTNTKLNLLNKILGIVVGILLQDQEVHTTSFQQVGYHRIFIMLFLELTAPDPVLENISISVITAFCHTFHFLRPACAPGFCYSWLELISHRVFIGRILALTPQQKGWHMYSQLLIDLFKYLAPFLRNAELAKPVHHLYKGTLRVLLVLLHDFPEFLCDYHFAFCDVIPPNCIQMRNLILSPYPRNMRLPDPFTPNLKVDMLTDIGGSPRVSINYAATIQPASFKKDLDSYLKARAPVTFLSELRSNLQISNDIGSRYNIPLMNALVLYVGTQAIAHIRSKNLGPTMATIMHCAHMDIFQNLAVDLDTEGRYLFLNAIANQLRYPNSHTHYFSCCILYLFGEANSEAIQEQITRVLLERLIVNRPHPWGLLITFIELIKNPVYKFWEHDFVHCAPEIERLFESVAKSCMVTSKSQQQIQNVDADITECS</sequence>
<keyword evidence="2" id="KW-0678">Repressor</keyword>
<dbReference type="Gene3D" id="1.25.40.800">
    <property type="match status" value="1"/>
</dbReference>
<dbReference type="OMA" id="VECHYQL"/>
<feature type="domain" description="CCR4-NOT transcription complex subunit 1 N-terminal" evidence="13">
    <location>
        <begin position="32"/>
        <end position="228"/>
    </location>
</feature>
<organism evidence="15">
    <name type="scientific">Anopheles sinensis</name>
    <name type="common">Mosquito</name>
    <dbReference type="NCBI Taxonomy" id="74873"/>
    <lineage>
        <taxon>Eukaryota</taxon>
        <taxon>Metazoa</taxon>
        <taxon>Ecdysozoa</taxon>
        <taxon>Arthropoda</taxon>
        <taxon>Hexapoda</taxon>
        <taxon>Insecta</taxon>
        <taxon>Pterygota</taxon>
        <taxon>Neoptera</taxon>
        <taxon>Endopterygota</taxon>
        <taxon>Diptera</taxon>
        <taxon>Nematocera</taxon>
        <taxon>Culicoidea</taxon>
        <taxon>Culicidae</taxon>
        <taxon>Anophelinae</taxon>
        <taxon>Anopheles</taxon>
    </lineage>
</organism>
<dbReference type="Pfam" id="PF12842">
    <property type="entry name" value="DUF3819"/>
    <property type="match status" value="1"/>
</dbReference>
<protein>
    <submittedName>
        <fullName evidence="15 16">Ccr4-not transcription complex</fullName>
    </submittedName>
</protein>
<evidence type="ECO:0000256" key="4">
    <source>
        <dbReference type="ARBA" id="ARBA00023163"/>
    </source>
</evidence>
<dbReference type="GO" id="GO:0060090">
    <property type="term" value="F:molecular adaptor activity"/>
    <property type="evidence" value="ECO:0007669"/>
    <property type="project" value="TreeGrafter"/>
</dbReference>
<accession>A0A084WQL1</accession>
<dbReference type="PANTHER" id="PTHR13162">
    <property type="entry name" value="CCR4-NOT TRANSCRIPTION COMPLEX"/>
    <property type="match status" value="1"/>
</dbReference>